<gene>
    <name evidence="4" type="ORF">U27_00132</name>
</gene>
<dbReference type="Pfam" id="PF03793">
    <property type="entry name" value="PASTA"/>
    <property type="match status" value="2"/>
</dbReference>
<sequence>MTGVRKRGFRCKSFVAEQKRCFCTPVQDMFMKKRSLHLSFVLVWTILFFCGVAAAQQSSVIVPNVEGISQGIATQILRAAGLQSSVQSSANIGTLVVRQDPYPGSLLPSGSEVVLYTVSSTPATTSSPASSGIAPSTPTTFSQPATRTIPGTFSRPATGTASTTTSAPPVTSSRNMGVNVYVAPLASTAPQTTQSTSYQVTRDSMNFIIARQPQQASASPHLLTQTTAKRYPIWYPREYLEQSAQIGTVMTQSQTATLTPQVQTFSQSSVSPYLLTITPASQQRSSEWYALPQGWSTPQSWTTSQGMMTPQIQQTWATPQQGYYYTTSSQQTLSVQPQMMGISSVPVPNVMRLRQADALFAIQKAGLMVGNIMLMQNAQTGAGMVINQSPRPRSIVQTGARVDLWIAN</sequence>
<dbReference type="HOGENOM" id="CLU_673800_0_0_0"/>
<proteinExistence type="predicted"/>
<dbReference type="CDD" id="cd06577">
    <property type="entry name" value="PASTA_pknB"/>
    <property type="match status" value="1"/>
</dbReference>
<dbReference type="SUPFAM" id="SSF54184">
    <property type="entry name" value="Penicillin-binding protein 2x (pbp-2x), c-terminal domain"/>
    <property type="match status" value="1"/>
</dbReference>
<evidence type="ECO:0000259" key="3">
    <source>
        <dbReference type="PROSITE" id="PS51178"/>
    </source>
</evidence>
<reference evidence="4" key="1">
    <citation type="journal article" date="2015" name="PeerJ">
        <title>First genomic representation of candidate bacterial phylum KSB3 points to enhanced environmental sensing as a trigger of wastewater bulking.</title>
        <authorList>
            <person name="Sekiguchi Y."/>
            <person name="Ohashi A."/>
            <person name="Parks D.H."/>
            <person name="Yamauchi T."/>
            <person name="Tyson G.W."/>
            <person name="Hugenholtz P."/>
        </authorList>
    </citation>
    <scope>NUCLEOTIDE SEQUENCE [LARGE SCALE GENOMIC DNA]</scope>
</reference>
<dbReference type="CDD" id="cd06576">
    <property type="entry name" value="PASTA_Pbp2x-like_1"/>
    <property type="match status" value="1"/>
</dbReference>
<feature type="compositionally biased region" description="Low complexity" evidence="1">
    <location>
        <begin position="154"/>
        <end position="172"/>
    </location>
</feature>
<dbReference type="SMART" id="SM00740">
    <property type="entry name" value="PASTA"/>
    <property type="match status" value="2"/>
</dbReference>
<dbReference type="STRING" id="1499967.U27_00132"/>
<evidence type="ECO:0000256" key="1">
    <source>
        <dbReference type="SAM" id="MobiDB-lite"/>
    </source>
</evidence>
<accession>A0A081C6N6</accession>
<organism evidence="4">
    <name type="scientific">Vecturithrix granuli</name>
    <dbReference type="NCBI Taxonomy" id="1499967"/>
    <lineage>
        <taxon>Bacteria</taxon>
        <taxon>Candidatus Moduliflexota</taxon>
        <taxon>Candidatus Vecturitrichia</taxon>
        <taxon>Candidatus Vecturitrichales</taxon>
        <taxon>Candidatus Vecturitrichaceae</taxon>
        <taxon>Candidatus Vecturithrix</taxon>
    </lineage>
</organism>
<feature type="region of interest" description="Disordered" evidence="1">
    <location>
        <begin position="123"/>
        <end position="172"/>
    </location>
</feature>
<evidence type="ECO:0000313" key="4">
    <source>
        <dbReference type="EMBL" id="GAK60241.1"/>
    </source>
</evidence>
<keyword evidence="5" id="KW-1185">Reference proteome</keyword>
<dbReference type="InterPro" id="IPR005543">
    <property type="entry name" value="PASTA_dom"/>
</dbReference>
<dbReference type="Gene3D" id="3.30.10.20">
    <property type="match status" value="2"/>
</dbReference>
<evidence type="ECO:0000256" key="2">
    <source>
        <dbReference type="SAM" id="Phobius"/>
    </source>
</evidence>
<protein>
    <recommendedName>
        <fullName evidence="3">PASTA domain-containing protein</fullName>
    </recommendedName>
</protein>
<dbReference type="Proteomes" id="UP000030661">
    <property type="component" value="Unassembled WGS sequence"/>
</dbReference>
<keyword evidence="2" id="KW-1133">Transmembrane helix</keyword>
<feature type="transmembrane region" description="Helical" evidence="2">
    <location>
        <begin position="36"/>
        <end position="55"/>
    </location>
</feature>
<dbReference type="PROSITE" id="PS51178">
    <property type="entry name" value="PASTA"/>
    <property type="match status" value="2"/>
</dbReference>
<dbReference type="EMBL" id="DF820472">
    <property type="protein sequence ID" value="GAK60241.1"/>
    <property type="molecule type" value="Genomic_DNA"/>
</dbReference>
<feature type="domain" description="PASTA" evidence="3">
    <location>
        <begin position="56"/>
        <end position="119"/>
    </location>
</feature>
<name>A0A081C6N6_VECG1</name>
<feature type="compositionally biased region" description="Low complexity" evidence="1">
    <location>
        <begin position="123"/>
        <end position="140"/>
    </location>
</feature>
<dbReference type="AlphaFoldDB" id="A0A081C6N6"/>
<feature type="domain" description="PASTA" evidence="3">
    <location>
        <begin position="341"/>
        <end position="408"/>
    </location>
</feature>
<evidence type="ECO:0000313" key="5">
    <source>
        <dbReference type="Proteomes" id="UP000030661"/>
    </source>
</evidence>
<feature type="compositionally biased region" description="Polar residues" evidence="1">
    <location>
        <begin position="141"/>
        <end position="151"/>
    </location>
</feature>
<keyword evidence="2" id="KW-0472">Membrane</keyword>
<keyword evidence="2" id="KW-0812">Transmembrane</keyword>